<reference evidence="3 4" key="1">
    <citation type="journal article" date="2019" name="Sci. Rep.">
        <title>Orb-weaving spider Araneus ventricosus genome elucidates the spidroin gene catalogue.</title>
        <authorList>
            <person name="Kono N."/>
            <person name="Nakamura H."/>
            <person name="Ohtoshi R."/>
            <person name="Moran D.A.P."/>
            <person name="Shinohara A."/>
            <person name="Yoshida Y."/>
            <person name="Fujiwara M."/>
            <person name="Mori M."/>
            <person name="Tomita M."/>
            <person name="Arakawa K."/>
        </authorList>
    </citation>
    <scope>NUCLEOTIDE SEQUENCE [LARGE SCALE GENOMIC DNA]</scope>
</reference>
<accession>A0A4Y2DWX2</accession>
<gene>
    <name evidence="3" type="ORF">AVEN_210563_1</name>
    <name evidence="2" type="ORF">AVEN_67183_1</name>
</gene>
<organism evidence="3 4">
    <name type="scientific">Araneus ventricosus</name>
    <name type="common">Orbweaver spider</name>
    <name type="synonym">Epeira ventricosa</name>
    <dbReference type="NCBI Taxonomy" id="182803"/>
    <lineage>
        <taxon>Eukaryota</taxon>
        <taxon>Metazoa</taxon>
        <taxon>Ecdysozoa</taxon>
        <taxon>Arthropoda</taxon>
        <taxon>Chelicerata</taxon>
        <taxon>Arachnida</taxon>
        <taxon>Araneae</taxon>
        <taxon>Araneomorphae</taxon>
        <taxon>Entelegynae</taxon>
        <taxon>Araneoidea</taxon>
        <taxon>Araneidae</taxon>
        <taxon>Araneus</taxon>
    </lineage>
</organism>
<proteinExistence type="predicted"/>
<comment type="caution">
    <text evidence="3">The sequence shown here is derived from an EMBL/GenBank/DDBJ whole genome shotgun (WGS) entry which is preliminary data.</text>
</comment>
<sequence>MPPLPATVNEMKVCIENASHDREVGCRGHTGNIHAVGKGVVLVTKRFYSNTFFAVRFSSQQSVPIKQFADNIVINSIPCYNPNLRINKSLSYINVSFKATRWLLWDGPYNFEPCLNDEDDTSDGVSLSKRPHSTSERTYDPRRQIQLAPGPYRQQFPSGIGFPAWKLRPY</sequence>
<evidence type="ECO:0000313" key="2">
    <source>
        <dbReference type="EMBL" id="GBM21336.1"/>
    </source>
</evidence>
<protein>
    <submittedName>
        <fullName evidence="3">Uncharacterized protein</fullName>
    </submittedName>
</protein>
<evidence type="ECO:0000313" key="3">
    <source>
        <dbReference type="EMBL" id="GBM21360.1"/>
    </source>
</evidence>
<name>A0A4Y2DWX2_ARAVE</name>
<dbReference type="EMBL" id="BGPR01090940">
    <property type="protein sequence ID" value="GBM21336.1"/>
    <property type="molecule type" value="Genomic_DNA"/>
</dbReference>
<dbReference type="Proteomes" id="UP000499080">
    <property type="component" value="Unassembled WGS sequence"/>
</dbReference>
<keyword evidence="4" id="KW-1185">Reference proteome</keyword>
<evidence type="ECO:0000313" key="4">
    <source>
        <dbReference type="Proteomes" id="UP000499080"/>
    </source>
</evidence>
<feature type="region of interest" description="Disordered" evidence="1">
    <location>
        <begin position="119"/>
        <end position="141"/>
    </location>
</feature>
<dbReference type="AlphaFoldDB" id="A0A4Y2DWX2"/>
<evidence type="ECO:0000256" key="1">
    <source>
        <dbReference type="SAM" id="MobiDB-lite"/>
    </source>
</evidence>
<dbReference type="EMBL" id="BGPR01090946">
    <property type="protein sequence ID" value="GBM21360.1"/>
    <property type="molecule type" value="Genomic_DNA"/>
</dbReference>